<protein>
    <submittedName>
        <fullName evidence="3">Type II toxin-antitoxin system RelE/ParE family toxin</fullName>
    </submittedName>
</protein>
<reference evidence="3 4" key="1">
    <citation type="submission" date="2019-11" db="EMBL/GenBank/DDBJ databases">
        <title>Type strains purchased from KCTC, JCM and DSMZ.</title>
        <authorList>
            <person name="Lu H."/>
        </authorList>
    </citation>
    <scope>NUCLEOTIDE SEQUENCE [LARGE SCALE GENOMIC DNA]</scope>
    <source>
        <strain evidence="3 4">KCTC 22382</strain>
    </source>
</reference>
<keyword evidence="2" id="KW-1277">Toxin-antitoxin system</keyword>
<dbReference type="Gene3D" id="3.30.2310.20">
    <property type="entry name" value="RelE-like"/>
    <property type="match status" value="1"/>
</dbReference>
<dbReference type="Pfam" id="PF05016">
    <property type="entry name" value="ParE_toxin"/>
    <property type="match status" value="1"/>
</dbReference>
<dbReference type="EMBL" id="WNKY01000010">
    <property type="protein sequence ID" value="MTV38210.1"/>
    <property type="molecule type" value="Genomic_DNA"/>
</dbReference>
<dbReference type="PANTHER" id="PTHR33755">
    <property type="entry name" value="TOXIN PARE1-RELATED"/>
    <property type="match status" value="1"/>
</dbReference>
<accession>A0A6L6PGP0</accession>
<dbReference type="InterPro" id="IPR035093">
    <property type="entry name" value="RelE/ParE_toxin_dom_sf"/>
</dbReference>
<dbReference type="PANTHER" id="PTHR33755:SF5">
    <property type="entry name" value="TYPE II TOXIN-ANTITOXIN SYSTEM RELE_PARE FAMILY TOXIN"/>
    <property type="match status" value="1"/>
</dbReference>
<dbReference type="RefSeq" id="WP_155463715.1">
    <property type="nucleotide sequence ID" value="NZ_WNKY01000010.1"/>
</dbReference>
<proteinExistence type="inferred from homology"/>
<organism evidence="3 4">
    <name type="scientific">Duganella radicis</name>
    <dbReference type="NCBI Taxonomy" id="551988"/>
    <lineage>
        <taxon>Bacteria</taxon>
        <taxon>Pseudomonadati</taxon>
        <taxon>Pseudomonadota</taxon>
        <taxon>Betaproteobacteria</taxon>
        <taxon>Burkholderiales</taxon>
        <taxon>Oxalobacteraceae</taxon>
        <taxon>Telluria group</taxon>
        <taxon>Duganella</taxon>
    </lineage>
</organism>
<dbReference type="Proteomes" id="UP000475582">
    <property type="component" value="Unassembled WGS sequence"/>
</dbReference>
<dbReference type="InterPro" id="IPR007712">
    <property type="entry name" value="RelE/ParE_toxin"/>
</dbReference>
<comment type="caution">
    <text evidence="3">The sequence shown here is derived from an EMBL/GenBank/DDBJ whole genome shotgun (WGS) entry which is preliminary data.</text>
</comment>
<comment type="similarity">
    <text evidence="1">Belongs to the RelE toxin family.</text>
</comment>
<keyword evidence="4" id="KW-1185">Reference proteome</keyword>
<dbReference type="SUPFAM" id="SSF143011">
    <property type="entry name" value="RelE-like"/>
    <property type="match status" value="1"/>
</dbReference>
<evidence type="ECO:0000256" key="1">
    <source>
        <dbReference type="ARBA" id="ARBA00006226"/>
    </source>
</evidence>
<dbReference type="InterPro" id="IPR051803">
    <property type="entry name" value="TA_system_RelE-like_toxin"/>
</dbReference>
<gene>
    <name evidence="3" type="ORF">GM676_11545</name>
</gene>
<sequence length="96" mass="11060">MARQIIWSDSATEDIEAIADRIAQDSQSNASRVVKKILAVADDLDRFPHLGAVVPEANDANLRQRIVFHYRLIYRIELDTINILAVIHARRRLRNR</sequence>
<evidence type="ECO:0000313" key="4">
    <source>
        <dbReference type="Proteomes" id="UP000475582"/>
    </source>
</evidence>
<evidence type="ECO:0000313" key="3">
    <source>
        <dbReference type="EMBL" id="MTV38210.1"/>
    </source>
</evidence>
<evidence type="ECO:0000256" key="2">
    <source>
        <dbReference type="ARBA" id="ARBA00022649"/>
    </source>
</evidence>
<name>A0A6L6PGP0_9BURK</name>
<dbReference type="OrthoDB" id="9798046at2"/>
<dbReference type="AlphaFoldDB" id="A0A6L6PGP0"/>